<dbReference type="AlphaFoldDB" id="A0A3D9B9D5"/>
<gene>
    <name evidence="1" type="ORF">DRF67_02035</name>
</gene>
<accession>A0A3D9B9D5</accession>
<comment type="caution">
    <text evidence="1">The sequence shown here is derived from an EMBL/GenBank/DDBJ whole genome shotgun (WGS) entry which is preliminary data.</text>
</comment>
<keyword evidence="2" id="KW-1185">Reference proteome</keyword>
<sequence length="110" mass="12765">MENNKMELKTSDIREFIKTLLVKLDNLDIAISFTLDEDVYWNILDEELYDAYKDPVGLTMGSLADDWSFLQAVLKGKREIVDYDLYKLAAILRFLGKKKIITKAQNQNTI</sequence>
<name>A0A3D9B9D5_9FLAO</name>
<dbReference type="OrthoDB" id="6630352at2"/>
<reference evidence="1 2" key="1">
    <citation type="submission" date="2018-06" db="EMBL/GenBank/DDBJ databases">
        <title>Novel Chryseobacterium species.</title>
        <authorList>
            <person name="Newman J."/>
            <person name="Hugo C."/>
            <person name="Oosthuizen L."/>
            <person name="Charimba G."/>
        </authorList>
    </citation>
    <scope>NUCLEOTIDE SEQUENCE [LARGE SCALE GENOMIC DNA]</scope>
    <source>
        <strain evidence="1 2">7_F195</strain>
    </source>
</reference>
<dbReference type="RefSeq" id="WP_115926155.1">
    <property type="nucleotide sequence ID" value="NZ_QNVV01000001.1"/>
</dbReference>
<protein>
    <submittedName>
        <fullName evidence="1">Uncharacterized protein</fullName>
    </submittedName>
</protein>
<dbReference type="Proteomes" id="UP000256257">
    <property type="component" value="Unassembled WGS sequence"/>
</dbReference>
<evidence type="ECO:0000313" key="1">
    <source>
        <dbReference type="EMBL" id="REC50331.1"/>
    </source>
</evidence>
<organism evidence="1 2">
    <name type="scientific">Chryseobacterium pennipullorum</name>
    <dbReference type="NCBI Taxonomy" id="2258963"/>
    <lineage>
        <taxon>Bacteria</taxon>
        <taxon>Pseudomonadati</taxon>
        <taxon>Bacteroidota</taxon>
        <taxon>Flavobacteriia</taxon>
        <taxon>Flavobacteriales</taxon>
        <taxon>Weeksellaceae</taxon>
        <taxon>Chryseobacterium group</taxon>
        <taxon>Chryseobacterium</taxon>
    </lineage>
</organism>
<evidence type="ECO:0000313" key="2">
    <source>
        <dbReference type="Proteomes" id="UP000256257"/>
    </source>
</evidence>
<dbReference type="EMBL" id="QNVV01000001">
    <property type="protein sequence ID" value="REC50331.1"/>
    <property type="molecule type" value="Genomic_DNA"/>
</dbReference>
<proteinExistence type="predicted"/>